<evidence type="ECO:0000313" key="2">
    <source>
        <dbReference type="EMBL" id="JAA60652.1"/>
    </source>
</evidence>
<reference evidence="2" key="2">
    <citation type="journal article" date="2015" name="J. Proteomics">
        <title>Sexual differences in the sialomes of the zebra tick, Rhipicephalus pulchellus.</title>
        <authorList>
            <person name="Tan A.W."/>
            <person name="Francischetti I.M."/>
            <person name="Slovak M."/>
            <person name="Kini R.M."/>
            <person name="Ribeiro J.M."/>
        </authorList>
    </citation>
    <scope>NUCLEOTIDE SEQUENCE</scope>
    <source>
        <tissue evidence="2">Salivary gland</tissue>
    </source>
</reference>
<dbReference type="Pfam" id="PF02098">
    <property type="entry name" value="His_binding"/>
    <property type="match status" value="1"/>
</dbReference>
<dbReference type="InterPro" id="IPR012674">
    <property type="entry name" value="Calycin"/>
</dbReference>
<evidence type="ECO:0000256" key="1">
    <source>
        <dbReference type="SAM" id="SignalP"/>
    </source>
</evidence>
<protein>
    <submittedName>
        <fullName evidence="2">Putative group iii salivary lipocalin</fullName>
    </submittedName>
</protein>
<feature type="chain" id="PRO_5003981793" evidence="1">
    <location>
        <begin position="22"/>
        <end position="205"/>
    </location>
</feature>
<dbReference type="GO" id="GO:0030682">
    <property type="term" value="P:symbiont-mediated perturbation of host defenses"/>
    <property type="evidence" value="ECO:0007669"/>
    <property type="project" value="InterPro"/>
</dbReference>
<dbReference type="SUPFAM" id="SSF50814">
    <property type="entry name" value="Lipocalins"/>
    <property type="match status" value="1"/>
</dbReference>
<sequence length="205" mass="23302">MVSFAALMLWTIAAVASVAMGTDRPFDRIDVEFSPFQDPWPVINTSKVVYLGRISQENLTQYCVKSQYWGYEPPSRTVDRSLNVSTSDVSSLNISLNVRYEQPANGSNNTMLQVTYKETSEFLTSDINFIDRYINRNRSFLVLYSDPTCLILGDVLNATAFTNCSLWFPQKSIFSWLSPPVCCEFLFIILCGEGSRFDWTKSCKP</sequence>
<dbReference type="InterPro" id="IPR002970">
    <property type="entry name" value="Tick_his-bd"/>
</dbReference>
<name>L7M9X1_RHIPC</name>
<keyword evidence="1" id="KW-0732">Signal</keyword>
<reference evidence="2" key="1">
    <citation type="submission" date="2012-11" db="EMBL/GenBank/DDBJ databases">
        <authorList>
            <person name="Lucero-Rivera Y.E."/>
            <person name="Tovar-Ramirez D."/>
        </authorList>
    </citation>
    <scope>NUCLEOTIDE SEQUENCE</scope>
    <source>
        <tissue evidence="2">Salivary gland</tissue>
    </source>
</reference>
<proteinExistence type="evidence at transcript level"/>
<accession>L7M9X1</accession>
<dbReference type="GO" id="GO:0043176">
    <property type="term" value="F:amine binding"/>
    <property type="evidence" value="ECO:0007669"/>
    <property type="project" value="InterPro"/>
</dbReference>
<feature type="signal peptide" evidence="1">
    <location>
        <begin position="1"/>
        <end position="21"/>
    </location>
</feature>
<organism evidence="2">
    <name type="scientific">Rhipicephalus pulchellus</name>
    <name type="common">Yellow backed tick</name>
    <name type="synonym">Dermacentor pulchellus</name>
    <dbReference type="NCBI Taxonomy" id="72859"/>
    <lineage>
        <taxon>Eukaryota</taxon>
        <taxon>Metazoa</taxon>
        <taxon>Ecdysozoa</taxon>
        <taxon>Arthropoda</taxon>
        <taxon>Chelicerata</taxon>
        <taxon>Arachnida</taxon>
        <taxon>Acari</taxon>
        <taxon>Parasitiformes</taxon>
        <taxon>Ixodida</taxon>
        <taxon>Ixodoidea</taxon>
        <taxon>Ixodidae</taxon>
        <taxon>Rhipicephalinae</taxon>
        <taxon>Rhipicephalus</taxon>
        <taxon>Rhipicephalus</taxon>
    </lineage>
</organism>
<dbReference type="AlphaFoldDB" id="L7M9X1"/>
<dbReference type="Gene3D" id="2.40.128.20">
    <property type="match status" value="1"/>
</dbReference>
<dbReference type="EMBL" id="GACK01004382">
    <property type="protein sequence ID" value="JAA60652.1"/>
    <property type="molecule type" value="mRNA"/>
</dbReference>